<feature type="compositionally biased region" description="Basic and acidic residues" evidence="6">
    <location>
        <begin position="189"/>
        <end position="201"/>
    </location>
</feature>
<feature type="compositionally biased region" description="Pro residues" evidence="6">
    <location>
        <begin position="430"/>
        <end position="439"/>
    </location>
</feature>
<dbReference type="PANTHER" id="PTHR47096:SF1">
    <property type="entry name" value="MISSHAPEN LIKE KINASE 1"/>
    <property type="match status" value="1"/>
</dbReference>
<dbReference type="Proteomes" id="UP001209878">
    <property type="component" value="Unassembled WGS sequence"/>
</dbReference>
<feature type="region of interest" description="Disordered" evidence="6">
    <location>
        <begin position="1"/>
        <end position="135"/>
    </location>
</feature>
<feature type="region of interest" description="Disordered" evidence="6">
    <location>
        <begin position="346"/>
        <end position="466"/>
    </location>
</feature>
<dbReference type="SMART" id="SM00036">
    <property type="entry name" value="CNH"/>
    <property type="match status" value="1"/>
</dbReference>
<evidence type="ECO:0000313" key="8">
    <source>
        <dbReference type="EMBL" id="KAK2180813.1"/>
    </source>
</evidence>
<comment type="similarity">
    <text evidence="1">Belongs to the protein kinase superfamily. STE Ser/Thr protein kinase family. STE20 subfamily.</text>
</comment>
<feature type="compositionally biased region" description="Low complexity" evidence="6">
    <location>
        <begin position="26"/>
        <end position="38"/>
    </location>
</feature>
<evidence type="ECO:0000256" key="5">
    <source>
        <dbReference type="ARBA" id="ARBA00022777"/>
    </source>
</evidence>
<evidence type="ECO:0000259" key="7">
    <source>
        <dbReference type="PROSITE" id="PS50219"/>
    </source>
</evidence>
<evidence type="ECO:0000313" key="9">
    <source>
        <dbReference type="Proteomes" id="UP001209878"/>
    </source>
</evidence>
<evidence type="ECO:0000256" key="1">
    <source>
        <dbReference type="ARBA" id="ARBA00008874"/>
    </source>
</evidence>
<dbReference type="PANTHER" id="PTHR47096">
    <property type="entry name" value="MISSHAPEN LIKE KINASE 1"/>
    <property type="match status" value="1"/>
</dbReference>
<feature type="compositionally biased region" description="Pro residues" evidence="6">
    <location>
        <begin position="78"/>
        <end position="99"/>
    </location>
</feature>
<keyword evidence="3" id="KW-0723">Serine/threonine-protein kinase</keyword>
<dbReference type="AlphaFoldDB" id="A0AAD9L001"/>
<gene>
    <name evidence="8" type="ORF">NP493_425g03024</name>
</gene>
<feature type="compositionally biased region" description="Polar residues" evidence="6">
    <location>
        <begin position="50"/>
        <end position="68"/>
    </location>
</feature>
<dbReference type="InterPro" id="IPR001180">
    <property type="entry name" value="CNH_dom"/>
</dbReference>
<feature type="region of interest" description="Disordered" evidence="6">
    <location>
        <begin position="486"/>
        <end position="511"/>
    </location>
</feature>
<feature type="compositionally biased region" description="Low complexity" evidence="6">
    <location>
        <begin position="351"/>
        <end position="381"/>
    </location>
</feature>
<evidence type="ECO:0000256" key="2">
    <source>
        <dbReference type="ARBA" id="ARBA00012513"/>
    </source>
</evidence>
<evidence type="ECO:0000256" key="6">
    <source>
        <dbReference type="SAM" id="MobiDB-lite"/>
    </source>
</evidence>
<feature type="region of interest" description="Disordered" evidence="6">
    <location>
        <begin position="167"/>
        <end position="252"/>
    </location>
</feature>
<sequence>MGAQDHRPPRSHYSQQSPRQQHHHQPQQLSPQYHQPSLHQPPPTRLPHPSSWQQQQVAWQPTSPTQMQPRLALQPLHPSHPFPQQPHPSHPSPQQPHPSPQQHHQPHPSPHQGRQWEPPVNVPPTSVPPVSHPLRYHQPEEVQVLPVQAMELMPPLASGFINDTYVQPTPVASRPQPQRHYQDIPRTPHRMDDQRARRPEELDALAEQLNNLASGRDALPLHQTSPITEEEEGREDGREEESDEDREEPLAEDGTLLASESSGPHLPDDFSQDTLETLESMIIHQDAPSPPPILPSENHSQVSALPPRVPRISEVDPSSSRSLVVRKLNHILGQCDGILHNPEVRDLNENSLPTTTTTTTTTSITTSSITVPAATTPPTLSDHPHRHGDRDRGVGARNKTVGVQPTHTPSPPMSHAGPRQGSASGVLPDLLPPQLPPRAPTDTGGNQHPQDKSNSDEYRQAVGKAGLRKNCSTRSFQAFGFGAKKDISSSSLPPQGAPQQWGGDGDTSRDMSHDTLTHAGLASLPRRGSHINVNITPSTLESDTPEIRKYKKRFNADILCAALWGVNLLIGTDSGLMLLDRSGQGKVYQLISRRRFQQMDVLEGQNILITISGRKHKVRVYYLSWLKTKIFKTEGTEKRNGWTNVGDLEGCVHFKIVKYERIKFLVVGLKDSIEIYAWAPKPYHKFMAFKAFSSLEEKPLLVDLTVEDGQRLKVIYGSDHGFHAIDLDTSQVFDIYIPSQVSRHDYVPSQVNRHDYIPSQMSRHDCFPSQVSTYDYVPNQVNKYD</sequence>
<dbReference type="EMBL" id="JAODUO010000425">
    <property type="protein sequence ID" value="KAK2180813.1"/>
    <property type="molecule type" value="Genomic_DNA"/>
</dbReference>
<dbReference type="GO" id="GO:0005829">
    <property type="term" value="C:cytosol"/>
    <property type="evidence" value="ECO:0007669"/>
    <property type="project" value="TreeGrafter"/>
</dbReference>
<feature type="region of interest" description="Disordered" evidence="6">
    <location>
        <begin position="285"/>
        <end position="320"/>
    </location>
</feature>
<dbReference type="GO" id="GO:0004674">
    <property type="term" value="F:protein serine/threonine kinase activity"/>
    <property type="evidence" value="ECO:0007669"/>
    <property type="project" value="UniProtKB-KW"/>
</dbReference>
<proteinExistence type="inferred from homology"/>
<reference evidence="8" key="1">
    <citation type="journal article" date="2023" name="Mol. Biol. Evol.">
        <title>Third-Generation Sequencing Reveals the Adaptive Role of the Epigenome in Three Deep-Sea Polychaetes.</title>
        <authorList>
            <person name="Perez M."/>
            <person name="Aroh O."/>
            <person name="Sun Y."/>
            <person name="Lan Y."/>
            <person name="Juniper S.K."/>
            <person name="Young C.R."/>
            <person name="Angers B."/>
            <person name="Qian P.Y."/>
        </authorList>
    </citation>
    <scope>NUCLEOTIDE SEQUENCE</scope>
    <source>
        <strain evidence="8">R07B-5</strain>
    </source>
</reference>
<dbReference type="EC" id="2.7.11.1" evidence="2"/>
<keyword evidence="5" id="KW-0418">Kinase</keyword>
<evidence type="ECO:0000256" key="4">
    <source>
        <dbReference type="ARBA" id="ARBA00022679"/>
    </source>
</evidence>
<dbReference type="Pfam" id="PF00780">
    <property type="entry name" value="CNH"/>
    <property type="match status" value="1"/>
</dbReference>
<keyword evidence="9" id="KW-1185">Reference proteome</keyword>
<name>A0AAD9L001_RIDPI</name>
<comment type="caution">
    <text evidence="8">The sequence shown here is derived from an EMBL/GenBank/DDBJ whole genome shotgun (WGS) entry which is preliminary data.</text>
</comment>
<evidence type="ECO:0000256" key="3">
    <source>
        <dbReference type="ARBA" id="ARBA00022527"/>
    </source>
</evidence>
<organism evidence="8 9">
    <name type="scientific">Ridgeia piscesae</name>
    <name type="common">Tubeworm</name>
    <dbReference type="NCBI Taxonomy" id="27915"/>
    <lineage>
        <taxon>Eukaryota</taxon>
        <taxon>Metazoa</taxon>
        <taxon>Spiralia</taxon>
        <taxon>Lophotrochozoa</taxon>
        <taxon>Annelida</taxon>
        <taxon>Polychaeta</taxon>
        <taxon>Sedentaria</taxon>
        <taxon>Canalipalpata</taxon>
        <taxon>Sabellida</taxon>
        <taxon>Siboglinidae</taxon>
        <taxon>Ridgeia</taxon>
    </lineage>
</organism>
<dbReference type="PROSITE" id="PS50219">
    <property type="entry name" value="CNH"/>
    <property type="match status" value="1"/>
</dbReference>
<feature type="domain" description="CNH" evidence="7">
    <location>
        <begin position="555"/>
        <end position="785"/>
    </location>
</feature>
<feature type="compositionally biased region" description="Pro residues" evidence="6">
    <location>
        <begin position="120"/>
        <end position="131"/>
    </location>
</feature>
<dbReference type="InterPro" id="IPR051700">
    <property type="entry name" value="STE20_Ser-Thr_kinase"/>
</dbReference>
<feature type="compositionally biased region" description="Acidic residues" evidence="6">
    <location>
        <begin position="228"/>
        <end position="251"/>
    </location>
</feature>
<protein>
    <recommendedName>
        <fullName evidence="2">non-specific serine/threonine protein kinase</fullName>
        <ecNumber evidence="2">2.7.11.1</ecNumber>
    </recommendedName>
</protein>
<feature type="compositionally biased region" description="Basic and acidic residues" evidence="6">
    <location>
        <begin position="449"/>
        <end position="459"/>
    </location>
</feature>
<keyword evidence="4" id="KW-0808">Transferase</keyword>
<accession>A0AAD9L001</accession>